<dbReference type="EMBL" id="QGKY02000089">
    <property type="protein sequence ID" value="KAF2613742.1"/>
    <property type="molecule type" value="Genomic_DNA"/>
</dbReference>
<accession>A0A8S9M4D7</accession>
<name>A0A8S9M4D7_BRACR</name>
<comment type="caution">
    <text evidence="1">The sequence shown here is derived from an EMBL/GenBank/DDBJ whole genome shotgun (WGS) entry which is preliminary data.</text>
</comment>
<dbReference type="AlphaFoldDB" id="A0A8S9M4D7"/>
<proteinExistence type="predicted"/>
<reference evidence="1" key="1">
    <citation type="submission" date="2019-12" db="EMBL/GenBank/DDBJ databases">
        <title>Genome sequencing and annotation of Brassica cretica.</title>
        <authorList>
            <person name="Studholme D.J."/>
            <person name="Sarris P.F."/>
        </authorList>
    </citation>
    <scope>NUCLEOTIDE SEQUENCE</scope>
    <source>
        <strain evidence="1">PFS-102/07</strain>
        <tissue evidence="1">Leaf</tissue>
    </source>
</reference>
<gene>
    <name evidence="1" type="ORF">F2Q70_00013417</name>
</gene>
<organism evidence="1">
    <name type="scientific">Brassica cretica</name>
    <name type="common">Mustard</name>
    <dbReference type="NCBI Taxonomy" id="69181"/>
    <lineage>
        <taxon>Eukaryota</taxon>
        <taxon>Viridiplantae</taxon>
        <taxon>Streptophyta</taxon>
        <taxon>Embryophyta</taxon>
        <taxon>Tracheophyta</taxon>
        <taxon>Spermatophyta</taxon>
        <taxon>Magnoliopsida</taxon>
        <taxon>eudicotyledons</taxon>
        <taxon>Gunneridae</taxon>
        <taxon>Pentapetalae</taxon>
        <taxon>rosids</taxon>
        <taxon>malvids</taxon>
        <taxon>Brassicales</taxon>
        <taxon>Brassicaceae</taxon>
        <taxon>Brassiceae</taxon>
        <taxon>Brassica</taxon>
    </lineage>
</organism>
<sequence length="67" mass="6493">MSAGASAVMVAPLGVETLPLGARGVEEAADVLAILDVPVGRPLFLAGGGSVEVLAGKGGACTIVFSR</sequence>
<protein>
    <submittedName>
        <fullName evidence="1">Uncharacterized protein</fullName>
    </submittedName>
</protein>
<evidence type="ECO:0000313" key="1">
    <source>
        <dbReference type="EMBL" id="KAF2613742.1"/>
    </source>
</evidence>